<accession>A0A317C1F6</accession>
<dbReference type="GO" id="GO:0000162">
    <property type="term" value="P:L-tryptophan biosynthetic process"/>
    <property type="evidence" value="ECO:0007669"/>
    <property type="project" value="TreeGrafter"/>
</dbReference>
<dbReference type="Gene3D" id="3.60.120.10">
    <property type="entry name" value="Anthranilate synthase"/>
    <property type="match status" value="1"/>
</dbReference>
<dbReference type="InterPro" id="IPR015890">
    <property type="entry name" value="Chorismate_C"/>
</dbReference>
<evidence type="ECO:0000259" key="5">
    <source>
        <dbReference type="Pfam" id="PF00425"/>
    </source>
</evidence>
<dbReference type="PANTHER" id="PTHR11236">
    <property type="entry name" value="AMINOBENZOATE/ANTHRANILATE SYNTHASE"/>
    <property type="match status" value="1"/>
</dbReference>
<dbReference type="InterPro" id="IPR005802">
    <property type="entry name" value="ADC_synth_comp_1"/>
</dbReference>
<organism evidence="6 7">
    <name type="scientific">Leucothrix pacifica</name>
    <dbReference type="NCBI Taxonomy" id="1247513"/>
    <lineage>
        <taxon>Bacteria</taxon>
        <taxon>Pseudomonadati</taxon>
        <taxon>Pseudomonadota</taxon>
        <taxon>Gammaproteobacteria</taxon>
        <taxon>Thiotrichales</taxon>
        <taxon>Thiotrichaceae</taxon>
        <taxon>Leucothrix</taxon>
    </lineage>
</organism>
<evidence type="ECO:0000256" key="2">
    <source>
        <dbReference type="ARBA" id="ARBA00009320"/>
    </source>
</evidence>
<dbReference type="InterPro" id="IPR036038">
    <property type="entry name" value="Aminotransferase-like"/>
</dbReference>
<comment type="cofactor">
    <cofactor evidence="1 4">
        <name>pyridoxal 5'-phosphate</name>
        <dbReference type="ChEBI" id="CHEBI:597326"/>
    </cofactor>
</comment>
<protein>
    <submittedName>
        <fullName evidence="6">Aminodeoxychorismate synthase component I</fullName>
    </submittedName>
</protein>
<dbReference type="InterPro" id="IPR043132">
    <property type="entry name" value="BCAT-like_C"/>
</dbReference>
<dbReference type="SUPFAM" id="SSF56752">
    <property type="entry name" value="D-aminoacid aminotransferase-like PLP-dependent enzymes"/>
    <property type="match status" value="1"/>
</dbReference>
<evidence type="ECO:0000313" key="6">
    <source>
        <dbReference type="EMBL" id="PWQ92378.1"/>
    </source>
</evidence>
<dbReference type="AlphaFoldDB" id="A0A317C1F6"/>
<dbReference type="Proteomes" id="UP000245539">
    <property type="component" value="Unassembled WGS sequence"/>
</dbReference>
<dbReference type="OrthoDB" id="9803598at2"/>
<evidence type="ECO:0000313" key="7">
    <source>
        <dbReference type="Proteomes" id="UP000245539"/>
    </source>
</evidence>
<reference evidence="6 7" key="1">
    <citation type="submission" date="2018-05" db="EMBL/GenBank/DDBJ databases">
        <title>Leucothrix arctica sp. nov., isolated from Arctic seawater.</title>
        <authorList>
            <person name="Choi A."/>
            <person name="Baek K."/>
        </authorList>
    </citation>
    <scope>NUCLEOTIDE SEQUENCE [LARGE SCALE GENOMIC DNA]</scope>
    <source>
        <strain evidence="6 7">JCM 18388</strain>
    </source>
</reference>
<evidence type="ECO:0000256" key="1">
    <source>
        <dbReference type="ARBA" id="ARBA00001933"/>
    </source>
</evidence>
<dbReference type="EMBL" id="QGKM01000094">
    <property type="protein sequence ID" value="PWQ92378.1"/>
    <property type="molecule type" value="Genomic_DNA"/>
</dbReference>
<evidence type="ECO:0000256" key="4">
    <source>
        <dbReference type="RuleBase" id="RU004516"/>
    </source>
</evidence>
<comment type="caution">
    <text evidence="6">The sequence shown here is derived from an EMBL/GenBank/DDBJ whole genome shotgun (WGS) entry which is preliminary data.</text>
</comment>
<dbReference type="Pfam" id="PF01063">
    <property type="entry name" value="Aminotran_4"/>
    <property type="match status" value="1"/>
</dbReference>
<dbReference type="Pfam" id="PF00425">
    <property type="entry name" value="Chorismate_bind"/>
    <property type="match status" value="1"/>
</dbReference>
<evidence type="ECO:0000256" key="3">
    <source>
        <dbReference type="ARBA" id="ARBA00022898"/>
    </source>
</evidence>
<keyword evidence="3 4" id="KW-0663">Pyridoxal phosphate</keyword>
<name>A0A317C1F6_9GAMM</name>
<dbReference type="InterPro" id="IPR019999">
    <property type="entry name" value="Anth_synth_I-like"/>
</dbReference>
<dbReference type="InterPro" id="IPR005801">
    <property type="entry name" value="ADC_synthase"/>
</dbReference>
<dbReference type="InterPro" id="IPR018300">
    <property type="entry name" value="Aminotrans_IV_CS"/>
</dbReference>
<dbReference type="SUPFAM" id="SSF56322">
    <property type="entry name" value="ADC synthase"/>
    <property type="match status" value="1"/>
</dbReference>
<sequence>MTKLSDLLQHSRPFILFENTLPQYAEEEAWLFTQPVREIVAYTAEEFEDALNIIDEERQKGHYLAGYISYEAGYALSEKLQPFLPTLGSDDTALLRFYAFDQVKRTTAEEVTNALAELPESPPYIKHWQPAESEAEYVENLSRIHDYISAGDTYQVNHTYRVNFELAGTIHGLYASLRERQPVAFSSLMHLPDCSVLSLSPELFIRKQDNVLSTKPMKGTAARGVTKEEDAAILKQMAGDKKQQSENLMIVDLMRNDIGRLAKTGTMKVSKLFEIQTYKTLHQMISSIRGEVDRDISFAEVIKGLFPCGSITGAPKIRTMEIIHELENTPRGIYTGAIGFITPDNDFTFNVPIRTLTFPNAENIGSLGIGGGIIYESDASDEWRESKLKARFLTGMNEQFKLIETFLYETATGEIPRLERHLERLKSSADFFGIPLRISNVREAITDYVSGLSSDNMSERAEVSGTAKTKLQNRKVRLLLDDSGQCILSSEAIEDSHADASDTQKTQLPKVALSPFKVEADNLFRQHKTTNRKLYNDEFTKYESQGFYDVLFLNEQGNIAEASRHNLFIEKGGVLFTPPIKDGALPGVMRSDLLASQQHHVIEQSLSLEDITSADHVYLSNSVRGLVEVFLDN</sequence>
<dbReference type="GO" id="GO:0009396">
    <property type="term" value="P:folic acid-containing compound biosynthetic process"/>
    <property type="evidence" value="ECO:0007669"/>
    <property type="project" value="InterPro"/>
</dbReference>
<proteinExistence type="inferred from homology"/>
<dbReference type="RefSeq" id="WP_109839704.1">
    <property type="nucleotide sequence ID" value="NZ_QGKM01000094.1"/>
</dbReference>
<gene>
    <name evidence="6" type="primary">pabB</name>
    <name evidence="6" type="ORF">DKW60_21415</name>
</gene>
<dbReference type="GO" id="GO:0046820">
    <property type="term" value="F:4-amino-4-deoxychorismate synthase activity"/>
    <property type="evidence" value="ECO:0007669"/>
    <property type="project" value="TreeGrafter"/>
</dbReference>
<dbReference type="Gene3D" id="3.20.10.10">
    <property type="entry name" value="D-amino Acid Aminotransferase, subunit A, domain 2"/>
    <property type="match status" value="1"/>
</dbReference>
<keyword evidence="7" id="KW-1185">Reference proteome</keyword>
<dbReference type="NCBIfam" id="TIGR00553">
    <property type="entry name" value="pabB"/>
    <property type="match status" value="1"/>
</dbReference>
<feature type="domain" description="Chorismate-utilising enzyme C-terminal" evidence="5">
    <location>
        <begin position="134"/>
        <end position="389"/>
    </location>
</feature>
<dbReference type="PROSITE" id="PS00770">
    <property type="entry name" value="AA_TRANSFER_CLASS_4"/>
    <property type="match status" value="1"/>
</dbReference>
<dbReference type="InterPro" id="IPR001544">
    <property type="entry name" value="Aminotrans_IV"/>
</dbReference>
<comment type="similarity">
    <text evidence="2">Belongs to the class-IV pyridoxal-phosphate-dependent aminotransferase family.</text>
</comment>
<dbReference type="PRINTS" id="PR00095">
    <property type="entry name" value="ANTSNTHASEI"/>
</dbReference>
<dbReference type="InterPro" id="IPR043131">
    <property type="entry name" value="BCAT-like_N"/>
</dbReference>
<dbReference type="PANTHER" id="PTHR11236:SF50">
    <property type="entry name" value="AMINODEOXYCHORISMATE SYNTHASE COMPONENT 1"/>
    <property type="match status" value="1"/>
</dbReference>
<dbReference type="Gene3D" id="3.30.470.10">
    <property type="match status" value="1"/>
</dbReference>